<evidence type="ECO:0000259" key="2">
    <source>
        <dbReference type="Pfam" id="PF01575"/>
    </source>
</evidence>
<name>A0A4R7HXD1_9ACTN</name>
<proteinExistence type="inferred from homology"/>
<protein>
    <submittedName>
        <fullName evidence="3">Acyl dehydratase</fullName>
    </submittedName>
</protein>
<evidence type="ECO:0000313" key="3">
    <source>
        <dbReference type="EMBL" id="TDT14866.1"/>
    </source>
</evidence>
<reference evidence="3 4" key="1">
    <citation type="submission" date="2019-03" db="EMBL/GenBank/DDBJ databases">
        <title>Sequencing the genomes of 1000 actinobacteria strains.</title>
        <authorList>
            <person name="Klenk H.-P."/>
        </authorList>
    </citation>
    <scope>NUCLEOTIDE SEQUENCE [LARGE SCALE GENOMIC DNA]</scope>
    <source>
        <strain evidence="3 4">DSM 18936</strain>
    </source>
</reference>
<dbReference type="Pfam" id="PF01575">
    <property type="entry name" value="MaoC_dehydratas"/>
    <property type="match status" value="1"/>
</dbReference>
<dbReference type="Gene3D" id="3.10.129.10">
    <property type="entry name" value="Hotdog Thioesterase"/>
    <property type="match status" value="1"/>
</dbReference>
<dbReference type="EMBL" id="SOAU01000001">
    <property type="protein sequence ID" value="TDT14866.1"/>
    <property type="molecule type" value="Genomic_DNA"/>
</dbReference>
<evidence type="ECO:0000256" key="1">
    <source>
        <dbReference type="ARBA" id="ARBA00005254"/>
    </source>
</evidence>
<feature type="domain" description="MaoC-like" evidence="2">
    <location>
        <begin position="17"/>
        <end position="109"/>
    </location>
</feature>
<dbReference type="InterPro" id="IPR002539">
    <property type="entry name" value="MaoC-like_dom"/>
</dbReference>
<sequence>MLTFDDFEAGTVYPLGSVDVDEAEVLEFAGRFDPQPFHTDPVAAAETHFGGVVASGWHTCSMCMRLFVDGLLRDTTSMGSPGVDEIRWPHPVRPGDRLTGTYTVISTRASTSKPDRGIVNAVWELRNQDDVTVLTMHGMTMFARHPA</sequence>
<dbReference type="InterPro" id="IPR052342">
    <property type="entry name" value="MCH/BMMD"/>
</dbReference>
<dbReference type="PANTHER" id="PTHR43664">
    <property type="entry name" value="MONOAMINE OXIDASE-RELATED"/>
    <property type="match status" value="1"/>
</dbReference>
<dbReference type="OrthoDB" id="9797938at2"/>
<dbReference type="PANTHER" id="PTHR43664:SF1">
    <property type="entry name" value="BETA-METHYLMALYL-COA DEHYDRATASE"/>
    <property type="match status" value="1"/>
</dbReference>
<dbReference type="Proteomes" id="UP000294558">
    <property type="component" value="Unassembled WGS sequence"/>
</dbReference>
<dbReference type="CDD" id="cd03454">
    <property type="entry name" value="YdeM"/>
    <property type="match status" value="1"/>
</dbReference>
<dbReference type="AlphaFoldDB" id="A0A4R7HXD1"/>
<dbReference type="InterPro" id="IPR029069">
    <property type="entry name" value="HotDog_dom_sf"/>
</dbReference>
<dbReference type="RefSeq" id="WP_133867377.1">
    <property type="nucleotide sequence ID" value="NZ_JAVJPS010000037.1"/>
</dbReference>
<organism evidence="3 4">
    <name type="scientific">Ilumatobacter fluminis</name>
    <dbReference type="NCBI Taxonomy" id="467091"/>
    <lineage>
        <taxon>Bacteria</taxon>
        <taxon>Bacillati</taxon>
        <taxon>Actinomycetota</taxon>
        <taxon>Acidimicrobiia</taxon>
        <taxon>Acidimicrobiales</taxon>
        <taxon>Ilumatobacteraceae</taxon>
        <taxon>Ilumatobacter</taxon>
    </lineage>
</organism>
<comment type="similarity">
    <text evidence="1">Belongs to the enoyl-CoA hydratase/isomerase family.</text>
</comment>
<comment type="caution">
    <text evidence="3">The sequence shown here is derived from an EMBL/GenBank/DDBJ whole genome shotgun (WGS) entry which is preliminary data.</text>
</comment>
<accession>A0A4R7HXD1</accession>
<keyword evidence="4" id="KW-1185">Reference proteome</keyword>
<evidence type="ECO:0000313" key="4">
    <source>
        <dbReference type="Proteomes" id="UP000294558"/>
    </source>
</evidence>
<gene>
    <name evidence="3" type="ORF">BDK89_0424</name>
</gene>
<dbReference type="SUPFAM" id="SSF54637">
    <property type="entry name" value="Thioesterase/thiol ester dehydrase-isomerase"/>
    <property type="match status" value="1"/>
</dbReference>